<dbReference type="Gene3D" id="3.40.50.11350">
    <property type="match status" value="1"/>
</dbReference>
<comment type="caution">
    <text evidence="3">The sequence shown here is derived from an EMBL/GenBank/DDBJ whole genome shotgun (WGS) entry which is preliminary data.</text>
</comment>
<evidence type="ECO:0000256" key="2">
    <source>
        <dbReference type="ARBA" id="ARBA00022679"/>
    </source>
</evidence>
<evidence type="ECO:0000313" key="4">
    <source>
        <dbReference type="Proteomes" id="UP000321513"/>
    </source>
</evidence>
<dbReference type="RefSeq" id="WP_147206254.1">
    <property type="nucleotide sequence ID" value="NZ_BJYT01000040.1"/>
</dbReference>
<sequence length="290" mass="33851">MIIVQLKGGLGNQLFQYAAGLSLATHHGVDVKVDLTELRQPDEEIGTLRAYELNNISRPPAIASYEEIENIQKQNVFKKYLEKVSPSHKRTIYNEKQLLFDNNFFNSGSHIYLKGYRQSEKYFKHIENIVRHDFELKHELVANVKASAEQFSSINSVSIHVRRGDYTNNAVKEYHGSLDKDYYQHSIDKISSITKDPIFFIFSDDINWVKSNLKFTKTVKFVSGTISKNHYEDFYLMSRCKHNIIANSSFSWWASWLNPNPNKMVIAPKRWFNNTRLNTRDLIPEGWHKL</sequence>
<dbReference type="PANTHER" id="PTHR11927">
    <property type="entry name" value="GALACTOSIDE 2-L-FUCOSYLTRANSFERASE"/>
    <property type="match status" value="1"/>
</dbReference>
<dbReference type="EMBL" id="BJYT01000040">
    <property type="protein sequence ID" value="GEO12126.1"/>
    <property type="molecule type" value="Genomic_DNA"/>
</dbReference>
<keyword evidence="4" id="KW-1185">Reference proteome</keyword>
<proteinExistence type="predicted"/>
<gene>
    <name evidence="3" type="primary">fucT2</name>
    <name evidence="3" type="ORF">SAE01_46220</name>
</gene>
<dbReference type="CDD" id="cd11301">
    <property type="entry name" value="Fut1_Fut2_like"/>
    <property type="match status" value="1"/>
</dbReference>
<dbReference type="Pfam" id="PF01531">
    <property type="entry name" value="Glyco_transf_11"/>
    <property type="match status" value="1"/>
</dbReference>
<keyword evidence="2 3" id="KW-0808">Transferase</keyword>
<evidence type="ECO:0000256" key="1">
    <source>
        <dbReference type="ARBA" id="ARBA00022676"/>
    </source>
</evidence>
<dbReference type="PANTHER" id="PTHR11927:SF9">
    <property type="entry name" value="L-FUCOSYLTRANSFERASE"/>
    <property type="match status" value="1"/>
</dbReference>
<dbReference type="OrthoDB" id="9794601at2"/>
<evidence type="ECO:0000313" key="3">
    <source>
        <dbReference type="EMBL" id="GEO12126.1"/>
    </source>
</evidence>
<keyword evidence="1 3" id="KW-0328">Glycosyltransferase</keyword>
<protein>
    <submittedName>
        <fullName evidence="3">Alpha-1,2-fucosyltransferase</fullName>
    </submittedName>
</protein>
<dbReference type="GO" id="GO:0008107">
    <property type="term" value="F:galactoside 2-alpha-L-fucosyltransferase activity"/>
    <property type="evidence" value="ECO:0007669"/>
    <property type="project" value="InterPro"/>
</dbReference>
<dbReference type="Proteomes" id="UP000321513">
    <property type="component" value="Unassembled WGS sequence"/>
</dbReference>
<name>A0A512BJH9_9BACT</name>
<organism evidence="3 4">
    <name type="scientific">Segetibacter aerophilus</name>
    <dbReference type="NCBI Taxonomy" id="670293"/>
    <lineage>
        <taxon>Bacteria</taxon>
        <taxon>Pseudomonadati</taxon>
        <taxon>Bacteroidota</taxon>
        <taxon>Chitinophagia</taxon>
        <taxon>Chitinophagales</taxon>
        <taxon>Chitinophagaceae</taxon>
        <taxon>Segetibacter</taxon>
    </lineage>
</organism>
<reference evidence="3 4" key="1">
    <citation type="submission" date="2019-07" db="EMBL/GenBank/DDBJ databases">
        <title>Whole genome shotgun sequence of Segetibacter aerophilus NBRC 106135.</title>
        <authorList>
            <person name="Hosoyama A."/>
            <person name="Uohara A."/>
            <person name="Ohji S."/>
            <person name="Ichikawa N."/>
        </authorList>
    </citation>
    <scope>NUCLEOTIDE SEQUENCE [LARGE SCALE GENOMIC DNA]</scope>
    <source>
        <strain evidence="3 4">NBRC 106135</strain>
    </source>
</reference>
<dbReference type="GO" id="GO:0016020">
    <property type="term" value="C:membrane"/>
    <property type="evidence" value="ECO:0007669"/>
    <property type="project" value="InterPro"/>
</dbReference>
<dbReference type="GO" id="GO:0005975">
    <property type="term" value="P:carbohydrate metabolic process"/>
    <property type="evidence" value="ECO:0007669"/>
    <property type="project" value="InterPro"/>
</dbReference>
<dbReference type="AlphaFoldDB" id="A0A512BJH9"/>
<accession>A0A512BJH9</accession>
<dbReference type="InterPro" id="IPR002516">
    <property type="entry name" value="Glyco_trans_11"/>
</dbReference>